<dbReference type="AlphaFoldDB" id="A0AAD5VPP1"/>
<protein>
    <recommendedName>
        <fullName evidence="3">F-box domain-containing protein</fullName>
    </recommendedName>
</protein>
<dbReference type="InterPro" id="IPR032675">
    <property type="entry name" value="LRR_dom_sf"/>
</dbReference>
<evidence type="ECO:0008006" key="3">
    <source>
        <dbReference type="Google" id="ProtNLM"/>
    </source>
</evidence>
<dbReference type="EMBL" id="JANIEX010000625">
    <property type="protein sequence ID" value="KAJ3564837.1"/>
    <property type="molecule type" value="Genomic_DNA"/>
</dbReference>
<reference evidence="1" key="1">
    <citation type="submission" date="2022-07" db="EMBL/GenBank/DDBJ databases">
        <title>Genome Sequence of Leucocoprinus birnbaumii.</title>
        <authorList>
            <person name="Buettner E."/>
        </authorList>
    </citation>
    <scope>NUCLEOTIDE SEQUENCE</scope>
    <source>
        <strain evidence="1">VT141</strain>
    </source>
</reference>
<proteinExistence type="predicted"/>
<keyword evidence="2" id="KW-1185">Reference proteome</keyword>
<accession>A0AAD5VPP1</accession>
<dbReference type="Gene3D" id="3.80.10.10">
    <property type="entry name" value="Ribonuclease Inhibitor"/>
    <property type="match status" value="1"/>
</dbReference>
<comment type="caution">
    <text evidence="1">The sequence shown here is derived from an EMBL/GenBank/DDBJ whole genome shotgun (WGS) entry which is preliminary data.</text>
</comment>
<sequence length="475" mass="54676">MASEQPLPYYVCDDILEEIAAYLPLDDKKALSLVRHSAREILQPSLFRVVRFDIPEERNLTADHLKRLESEIAFFATPCIASAVRACQVTLFNEPGNSSLLRASCILDRIFELLASFHRLEQLALFGINISPRHWTIISGLDRLEQLLCSSCTHAGNAEIPKLSRSLRLFSMNPPYSSNDQSSFDWVPQIPENIQSLELHNQSPSMVQYFTQNASIYSHLTSLHYNVTQDEFDAYTPFLLSLLQNFPSLRELSLDSSSVYLPKLEPEVIDVESHLPSLALYKGPSDLLTKLVGDGSPIKHILPRYPEYTSTEMVMESFSCEQLALVESLQLKVFHIRNIIPVVENFKGLQALALSMDYYDVPSYSTCRDVLASIRETVRQMNTPIKYLWLHVTAPRTKTYRGEQRLQRDAFLNFCLDVFGQLEYVSVSEDRNWRKNKLTGKFEETGEDIFFDDWRRARQGHLTWNYQRSICFNTY</sequence>
<dbReference type="Proteomes" id="UP001213000">
    <property type="component" value="Unassembled WGS sequence"/>
</dbReference>
<gene>
    <name evidence="1" type="ORF">NP233_g8029</name>
</gene>
<name>A0AAD5VPP1_9AGAR</name>
<evidence type="ECO:0000313" key="2">
    <source>
        <dbReference type="Proteomes" id="UP001213000"/>
    </source>
</evidence>
<dbReference type="SUPFAM" id="SSF52047">
    <property type="entry name" value="RNI-like"/>
    <property type="match status" value="1"/>
</dbReference>
<organism evidence="1 2">
    <name type="scientific">Leucocoprinus birnbaumii</name>
    <dbReference type="NCBI Taxonomy" id="56174"/>
    <lineage>
        <taxon>Eukaryota</taxon>
        <taxon>Fungi</taxon>
        <taxon>Dikarya</taxon>
        <taxon>Basidiomycota</taxon>
        <taxon>Agaricomycotina</taxon>
        <taxon>Agaricomycetes</taxon>
        <taxon>Agaricomycetidae</taxon>
        <taxon>Agaricales</taxon>
        <taxon>Agaricineae</taxon>
        <taxon>Agaricaceae</taxon>
        <taxon>Leucocoprinus</taxon>
    </lineage>
</organism>
<evidence type="ECO:0000313" key="1">
    <source>
        <dbReference type="EMBL" id="KAJ3564837.1"/>
    </source>
</evidence>